<dbReference type="EMBL" id="BMGR01000006">
    <property type="protein sequence ID" value="GGG03803.1"/>
    <property type="molecule type" value="Genomic_DNA"/>
</dbReference>
<evidence type="ECO:0000313" key="2">
    <source>
        <dbReference type="Proteomes" id="UP000644756"/>
    </source>
</evidence>
<reference evidence="1" key="1">
    <citation type="journal article" date="2014" name="Int. J. Syst. Evol. Microbiol.">
        <title>Complete genome sequence of Corynebacterium casei LMG S-19264T (=DSM 44701T), isolated from a smear-ripened cheese.</title>
        <authorList>
            <consortium name="US DOE Joint Genome Institute (JGI-PGF)"/>
            <person name="Walter F."/>
            <person name="Albersmeier A."/>
            <person name="Kalinowski J."/>
            <person name="Ruckert C."/>
        </authorList>
    </citation>
    <scope>NUCLEOTIDE SEQUENCE</scope>
    <source>
        <strain evidence="1">CGMCC 1.12987</strain>
    </source>
</reference>
<evidence type="ECO:0000313" key="1">
    <source>
        <dbReference type="EMBL" id="GGG03803.1"/>
    </source>
</evidence>
<protein>
    <submittedName>
        <fullName evidence="1">Uncharacterized protein</fullName>
    </submittedName>
</protein>
<sequence>MWFDFLYDFLPLLGSLGLTLTLIRVPLLFEISNDTPIQGIHDRQPPLLSIPKRYFPLGNRKDRRWMASTVSRKESPEDDTDYGASPAFRLNIIAEEGTNDQSFRIRLFKQTCMETNSSVAFTAA</sequence>
<accession>A0A917FUI8</accession>
<dbReference type="AlphaFoldDB" id="A0A917FUI8"/>
<comment type="caution">
    <text evidence="1">The sequence shown here is derived from an EMBL/GenBank/DDBJ whole genome shotgun (WGS) entry which is preliminary data.</text>
</comment>
<reference evidence="1" key="2">
    <citation type="submission" date="2020-09" db="EMBL/GenBank/DDBJ databases">
        <authorList>
            <person name="Sun Q."/>
            <person name="Zhou Y."/>
        </authorList>
    </citation>
    <scope>NUCLEOTIDE SEQUENCE</scope>
    <source>
        <strain evidence="1">CGMCC 1.12987</strain>
    </source>
</reference>
<organism evidence="1 2">
    <name type="scientific">Paenibacillus abyssi</name>
    <dbReference type="NCBI Taxonomy" id="1340531"/>
    <lineage>
        <taxon>Bacteria</taxon>
        <taxon>Bacillati</taxon>
        <taxon>Bacillota</taxon>
        <taxon>Bacilli</taxon>
        <taxon>Bacillales</taxon>
        <taxon>Paenibacillaceae</taxon>
        <taxon>Paenibacillus</taxon>
    </lineage>
</organism>
<name>A0A917FUI8_9BACL</name>
<proteinExistence type="predicted"/>
<dbReference type="Proteomes" id="UP000644756">
    <property type="component" value="Unassembled WGS sequence"/>
</dbReference>
<gene>
    <name evidence="1" type="ORF">GCM10010916_21110</name>
</gene>
<keyword evidence="2" id="KW-1185">Reference proteome</keyword>